<evidence type="ECO:0008006" key="3">
    <source>
        <dbReference type="Google" id="ProtNLM"/>
    </source>
</evidence>
<evidence type="ECO:0000313" key="2">
    <source>
        <dbReference type="Proteomes" id="UP000018896"/>
    </source>
</evidence>
<organism evidence="1 2">
    <name type="scientific">Halalkalibacter akibai (strain ATCC 43226 / DSM 21942 / CIP 109018 / JCM 9157 / 1139)</name>
    <name type="common">Bacillus akibai</name>
    <dbReference type="NCBI Taxonomy" id="1236973"/>
    <lineage>
        <taxon>Bacteria</taxon>
        <taxon>Bacillati</taxon>
        <taxon>Bacillota</taxon>
        <taxon>Bacilli</taxon>
        <taxon>Bacillales</taxon>
        <taxon>Bacillaceae</taxon>
        <taxon>Halalkalibacter</taxon>
    </lineage>
</organism>
<dbReference type="STRING" id="1236973.JCM9157_1440"/>
<dbReference type="RefSeq" id="WP_035663224.1">
    <property type="nucleotide sequence ID" value="NZ_BAUV01000007.1"/>
</dbReference>
<dbReference type="EMBL" id="BAUV01000007">
    <property type="protein sequence ID" value="GAE34388.1"/>
    <property type="molecule type" value="Genomic_DNA"/>
</dbReference>
<dbReference type="OrthoDB" id="2972571at2"/>
<protein>
    <recommendedName>
        <fullName evidence="3">DUF1450 domain-containing protein</fullName>
    </recommendedName>
</protein>
<proteinExistence type="predicted"/>
<comment type="caution">
    <text evidence="1">The sequence shown here is derived from an EMBL/GenBank/DDBJ whole genome shotgun (WGS) entry which is preliminary data.</text>
</comment>
<dbReference type="InterPro" id="IPR009910">
    <property type="entry name" value="DUF1450"/>
</dbReference>
<dbReference type="AlphaFoldDB" id="W4QRX2"/>
<accession>W4QRX2</accession>
<gene>
    <name evidence="1" type="ORF">JCM9157_1440</name>
</gene>
<evidence type="ECO:0000313" key="1">
    <source>
        <dbReference type="EMBL" id="GAE34388.1"/>
    </source>
</evidence>
<keyword evidence="2" id="KW-1185">Reference proteome</keyword>
<dbReference type="Proteomes" id="UP000018896">
    <property type="component" value="Unassembled WGS sequence"/>
</dbReference>
<name>W4QRX2_HALA3</name>
<sequence length="76" mass="8789">MDKIYFCKENKFKSKKAYKSLATSYPDLKIKRKGCLGKCKTCKECPFSVVDGKVVKSETSDELYRKIDKQILKKTV</sequence>
<dbReference type="eggNOG" id="COG4844">
    <property type="taxonomic scope" value="Bacteria"/>
</dbReference>
<reference evidence="1 2" key="1">
    <citation type="journal article" date="2014" name="Genome Announc.">
        <title>Draft Genome Sequences of Three Alkaliphilic Bacillus Strains, Bacillus wakoensis JCM 9140T, Bacillus akibai JCM 9157T, and Bacillus hemicellulosilyticus JCM 9152T.</title>
        <authorList>
            <person name="Yuki M."/>
            <person name="Oshima K."/>
            <person name="Suda W."/>
            <person name="Oshida Y."/>
            <person name="Kitamura K."/>
            <person name="Iida T."/>
            <person name="Hattori M."/>
            <person name="Ohkuma M."/>
        </authorList>
    </citation>
    <scope>NUCLEOTIDE SEQUENCE [LARGE SCALE GENOMIC DNA]</scope>
    <source>
        <strain evidence="1 2">JCM 9157</strain>
    </source>
</reference>
<dbReference type="Pfam" id="PF07293">
    <property type="entry name" value="DUF1450"/>
    <property type="match status" value="1"/>
</dbReference>